<dbReference type="Proteomes" id="UP001058271">
    <property type="component" value="Chromosome"/>
</dbReference>
<protein>
    <recommendedName>
        <fullName evidence="4">Clp ATPase C-terminal domain-containing protein</fullName>
    </recommendedName>
</protein>
<dbReference type="EMBL" id="CP073721">
    <property type="protein sequence ID" value="UWZ40401.1"/>
    <property type="molecule type" value="Genomic_DNA"/>
</dbReference>
<accession>A0ABY5ZE22</accession>
<sequence length="122" mass="13219">MGTVHRVPGACVIWFHADATSTMGRDCAAVDWDSVPLACCAIGYDPVLGVRPLRRPVQRQIEDPLSEQILHGRLQHGHIVLVDCDDSRAQAKRTKLVCRDTDKPAPATDPIPADHSSGSGDE</sequence>
<feature type="region of interest" description="Disordered" evidence="3">
    <location>
        <begin position="98"/>
        <end position="122"/>
    </location>
</feature>
<dbReference type="InterPro" id="IPR019489">
    <property type="entry name" value="Clp_ATPase_C"/>
</dbReference>
<keyword evidence="6" id="KW-1185">Reference proteome</keyword>
<reference evidence="5" key="1">
    <citation type="submission" date="2021-04" db="EMBL/GenBank/DDBJ databases">
        <title>Biosynthetic gene clusters of Dactylosporangioum roseum.</title>
        <authorList>
            <person name="Hartkoorn R.C."/>
            <person name="Beaudoing E."/>
            <person name="Hot D."/>
            <person name="Moureu S."/>
        </authorList>
    </citation>
    <scope>NUCLEOTIDE SEQUENCE</scope>
    <source>
        <strain evidence="5">NRRL B-16295</strain>
    </source>
</reference>
<dbReference type="Gene3D" id="1.10.8.60">
    <property type="match status" value="1"/>
</dbReference>
<evidence type="ECO:0000313" key="6">
    <source>
        <dbReference type="Proteomes" id="UP001058271"/>
    </source>
</evidence>
<evidence type="ECO:0000256" key="2">
    <source>
        <dbReference type="ARBA" id="ARBA00022840"/>
    </source>
</evidence>
<keyword evidence="2" id="KW-0067">ATP-binding</keyword>
<name>A0ABY5ZE22_9ACTN</name>
<evidence type="ECO:0000256" key="1">
    <source>
        <dbReference type="ARBA" id="ARBA00022741"/>
    </source>
</evidence>
<dbReference type="Pfam" id="PF10431">
    <property type="entry name" value="ClpB_D2-small"/>
    <property type="match status" value="1"/>
</dbReference>
<evidence type="ECO:0000256" key="3">
    <source>
        <dbReference type="SAM" id="MobiDB-lite"/>
    </source>
</evidence>
<keyword evidence="1" id="KW-0547">Nucleotide-binding</keyword>
<evidence type="ECO:0000259" key="4">
    <source>
        <dbReference type="Pfam" id="PF10431"/>
    </source>
</evidence>
<feature type="domain" description="Clp ATPase C-terminal" evidence="4">
    <location>
        <begin position="40"/>
        <end position="81"/>
    </location>
</feature>
<organism evidence="5 6">
    <name type="scientific">Dactylosporangium roseum</name>
    <dbReference type="NCBI Taxonomy" id="47989"/>
    <lineage>
        <taxon>Bacteria</taxon>
        <taxon>Bacillati</taxon>
        <taxon>Actinomycetota</taxon>
        <taxon>Actinomycetes</taxon>
        <taxon>Micromonosporales</taxon>
        <taxon>Micromonosporaceae</taxon>
        <taxon>Dactylosporangium</taxon>
    </lineage>
</organism>
<gene>
    <name evidence="5" type="ORF">Drose_16170</name>
</gene>
<evidence type="ECO:0000313" key="5">
    <source>
        <dbReference type="EMBL" id="UWZ40401.1"/>
    </source>
</evidence>
<proteinExistence type="predicted"/>